<dbReference type="AlphaFoldDB" id="A0A6P4ZCV2"/>
<keyword evidence="1" id="KW-1185">Reference proteome</keyword>
<name>A0A6P4ZCV2_BRABE</name>
<sequence length="936" mass="107996">MQFDDVKLRWLHPEDIYSITNRVLEDQSADMVKWEWIEDVAYRTWTRTIPEAKCVYREAPTMLYINNWEFVGLLNAWCIQDALWHSPLFNMALETKEEERYLRFIEFIYVFFHWQLRFIPSRTVSGTIASIALTGLTIPYSYREDTACIPPEDEAVFKRRQHFDTQIHLRLIGAVGRQDAPIKACEEKMRLLFGNVKRNSVRYNQRIGEKIEQVRRRYRMFPQFITAMITELMQENITMIPPHAALFNEDSIEAWSLAREEIIDRTFAPQNLLSSTFRNMTVTVKEDQILRLYGNMPYILKHFGHELSSDYLYYPENLGKLSERFEPQRIVTASSSHMPPFDLPHLIPHIKVTAAHLLEQAAMCTPTWYMWGPEQHVPSYYVTNSIQPSVDGAIETETPPCDMITYLKTKVCPEAGFMSEYINNKSHVKVLVFDIDRPQPLAVVDKALVESMGRDTISMTERIFEKIPEIGSGSAVHYVFWSDSGAELSKKIGLHHHIKLPPGIVMTINVARQLVELANNLRYMYPDTIGIDCDQNVYDPCIYPNADTPTGHGIRLPGQRKCDGKKPKVCVIRTDGLALSEPIPVTAMFVHAPDINEQGDPIVIGKVIDYVHDLLPMDDESFLRASNIDTLNNFTRNNCSADIQRIMASLNRHSVLFDQWGENGGDVEKLTKMVNELWILTGKKQMIEYAQSAVGHDNTTYPPHFIEQLNTSYFKVMQNRLTLVIPGMELRGGLPYCPRRPHRNKPKAPVSVHVIFNASMVRFGLSVSNCFKPTCRSKRLHTNVFLRMVDQFVSPSVRQEFDAEFLPQFNTKVDVYTIFFTKDEGHPIVDEELAEYVKMQPYSRYLTSSVDIAFLYAYEPTHHGVAILRTKNHDFVIMYKDPINDKMRPKVVATRVVGYMVLYLRQSSFLPNLQSQLKEHVIDIIENKDGQPINEL</sequence>
<reference evidence="2" key="1">
    <citation type="submission" date="2025-08" db="UniProtKB">
        <authorList>
            <consortium name="RefSeq"/>
        </authorList>
    </citation>
    <scope>IDENTIFICATION</scope>
    <source>
        <tissue evidence="2">Gonad</tissue>
    </source>
</reference>
<proteinExistence type="predicted"/>
<gene>
    <name evidence="2" type="primary">LOC109473499</name>
</gene>
<protein>
    <submittedName>
        <fullName evidence="2">Uncharacterized protein LOC109473499</fullName>
    </submittedName>
</protein>
<evidence type="ECO:0000313" key="1">
    <source>
        <dbReference type="Proteomes" id="UP000515135"/>
    </source>
</evidence>
<dbReference type="GeneID" id="109473499"/>
<organism evidence="1 2">
    <name type="scientific">Branchiostoma belcheri</name>
    <name type="common">Amphioxus</name>
    <dbReference type="NCBI Taxonomy" id="7741"/>
    <lineage>
        <taxon>Eukaryota</taxon>
        <taxon>Metazoa</taxon>
        <taxon>Chordata</taxon>
        <taxon>Cephalochordata</taxon>
        <taxon>Leptocardii</taxon>
        <taxon>Amphioxiformes</taxon>
        <taxon>Branchiostomatidae</taxon>
        <taxon>Branchiostoma</taxon>
    </lineage>
</organism>
<dbReference type="RefSeq" id="XP_019628932.1">
    <property type="nucleotide sequence ID" value="XM_019773373.1"/>
</dbReference>
<dbReference type="KEGG" id="bbel:109473499"/>
<dbReference type="OrthoDB" id="10664712at2759"/>
<evidence type="ECO:0000313" key="2">
    <source>
        <dbReference type="RefSeq" id="XP_019628932.1"/>
    </source>
</evidence>
<dbReference type="Proteomes" id="UP000515135">
    <property type="component" value="Unplaced"/>
</dbReference>
<accession>A0A6P4ZCV2</accession>